<feature type="compositionally biased region" description="Basic and acidic residues" evidence="1">
    <location>
        <begin position="1"/>
        <end position="22"/>
    </location>
</feature>
<feature type="region of interest" description="Disordered" evidence="1">
    <location>
        <begin position="43"/>
        <end position="87"/>
    </location>
</feature>
<feature type="region of interest" description="Disordered" evidence="1">
    <location>
        <begin position="1"/>
        <end position="28"/>
    </location>
</feature>
<evidence type="ECO:0000256" key="1">
    <source>
        <dbReference type="SAM" id="MobiDB-lite"/>
    </source>
</evidence>
<dbReference type="EMBL" id="SWJZ01000097">
    <property type="protein sequence ID" value="TKD14591.1"/>
    <property type="molecule type" value="Genomic_DNA"/>
</dbReference>
<feature type="compositionally biased region" description="Polar residues" evidence="1">
    <location>
        <begin position="48"/>
        <end position="63"/>
    </location>
</feature>
<sequence>MIADHNPDQIPRHNDAKPECRAFSRHFAPTSGIDPTAFDIICAPSGPTPAQKTPSEAKNSRSARQGAPEKGHFGPLRWCENRRGRPL</sequence>
<evidence type="ECO:0000313" key="2">
    <source>
        <dbReference type="EMBL" id="TKD14591.1"/>
    </source>
</evidence>
<accession>A0A4U1JLT7</accession>
<organism evidence="2 3">
    <name type="scientific">Rhodobacter capsulatus</name>
    <name type="common">Rhodopseudomonas capsulata</name>
    <dbReference type="NCBI Taxonomy" id="1061"/>
    <lineage>
        <taxon>Bacteria</taxon>
        <taxon>Pseudomonadati</taxon>
        <taxon>Pseudomonadota</taxon>
        <taxon>Alphaproteobacteria</taxon>
        <taxon>Rhodobacterales</taxon>
        <taxon>Rhodobacter group</taxon>
        <taxon>Rhodobacter</taxon>
    </lineage>
</organism>
<dbReference type="Proteomes" id="UP000310597">
    <property type="component" value="Unassembled WGS sequence"/>
</dbReference>
<evidence type="ECO:0000313" key="3">
    <source>
        <dbReference type="Proteomes" id="UP000310597"/>
    </source>
</evidence>
<dbReference type="AlphaFoldDB" id="A0A4U1JLT7"/>
<dbReference type="RefSeq" id="WP_136908994.1">
    <property type="nucleotide sequence ID" value="NZ_SWJZ01000097.1"/>
</dbReference>
<gene>
    <name evidence="2" type="ORF">FBT96_17675</name>
</gene>
<reference evidence="2 3" key="1">
    <citation type="submission" date="2019-04" db="EMBL/GenBank/DDBJ databases">
        <title>Draft Whole-Genome sequence of the purple photosynthetic bacterium Rhodobacter capsulatus SP108 with an indigenous class A beta-lactamase.</title>
        <authorList>
            <person name="Robertson S."/>
            <person name="Meyer T.E."/>
            <person name="Kyndt J.A."/>
        </authorList>
    </citation>
    <scope>NUCLEOTIDE SEQUENCE [LARGE SCALE GENOMIC DNA]</scope>
    <source>
        <strain evidence="2 3">SP108</strain>
    </source>
</reference>
<name>A0A4U1JLT7_RHOCA</name>
<protein>
    <submittedName>
        <fullName evidence="2">Uncharacterized protein</fullName>
    </submittedName>
</protein>
<proteinExistence type="predicted"/>
<comment type="caution">
    <text evidence="2">The sequence shown here is derived from an EMBL/GenBank/DDBJ whole genome shotgun (WGS) entry which is preliminary data.</text>
</comment>